<dbReference type="PANTHER" id="PTHR11895">
    <property type="entry name" value="TRANSAMIDASE"/>
    <property type="match status" value="1"/>
</dbReference>
<reference evidence="4 5" key="1">
    <citation type="submission" date="2014-07" db="EMBL/GenBank/DDBJ databases">
        <title>Genome Sequencing of Dermacoccus nishinomiyaensis.</title>
        <authorList>
            <person name="Hong K.W."/>
            <person name="Chan K.G."/>
        </authorList>
    </citation>
    <scope>NUCLEOTIDE SEQUENCE [LARGE SCALE GENOMIC DNA]</scope>
    <source>
        <strain evidence="4 5">M25</strain>
    </source>
</reference>
<dbReference type="GO" id="GO:0004040">
    <property type="term" value="F:amidase activity"/>
    <property type="evidence" value="ECO:0007669"/>
    <property type="project" value="UniProtKB-EC"/>
</dbReference>
<evidence type="ECO:0000313" key="4">
    <source>
        <dbReference type="EMBL" id="AIF41867.1"/>
    </source>
</evidence>
<dbReference type="InterPro" id="IPR020556">
    <property type="entry name" value="Amidase_CS"/>
</dbReference>
<evidence type="ECO:0000313" key="5">
    <source>
        <dbReference type="Proteomes" id="UP000027986"/>
    </source>
</evidence>
<comment type="similarity">
    <text evidence="1">Belongs to the amidase family.</text>
</comment>
<dbReference type="SUPFAM" id="SSF75304">
    <property type="entry name" value="Amidase signature (AS) enzymes"/>
    <property type="match status" value="1"/>
</dbReference>
<dbReference type="InterPro" id="IPR023631">
    <property type="entry name" value="Amidase_dom"/>
</dbReference>
<dbReference type="eggNOG" id="COG0154">
    <property type="taxonomic scope" value="Bacteria"/>
</dbReference>
<accession>A0A075JKJ8</accession>
<dbReference type="InterPro" id="IPR036928">
    <property type="entry name" value="AS_sf"/>
</dbReference>
<dbReference type="KEGG" id="dni:HX89_01255"/>
<feature type="region of interest" description="Disordered" evidence="2">
    <location>
        <begin position="180"/>
        <end position="215"/>
    </location>
</feature>
<feature type="region of interest" description="Disordered" evidence="2">
    <location>
        <begin position="528"/>
        <end position="549"/>
    </location>
</feature>
<dbReference type="HOGENOM" id="CLU_009600_0_4_11"/>
<dbReference type="EMBL" id="CP008889">
    <property type="protein sequence ID" value="AIF41867.1"/>
    <property type="molecule type" value="Genomic_DNA"/>
</dbReference>
<keyword evidence="4" id="KW-0378">Hydrolase</keyword>
<dbReference type="PROSITE" id="PS00571">
    <property type="entry name" value="AMIDASES"/>
    <property type="match status" value="1"/>
</dbReference>
<feature type="domain" description="Amidase" evidence="3">
    <location>
        <begin position="78"/>
        <end position="508"/>
    </location>
</feature>
<dbReference type="OrthoDB" id="5175573at2"/>
<dbReference type="EC" id="3.5.1.4" evidence="4"/>
<evidence type="ECO:0000256" key="2">
    <source>
        <dbReference type="SAM" id="MobiDB-lite"/>
    </source>
</evidence>
<evidence type="ECO:0000259" key="3">
    <source>
        <dbReference type="Pfam" id="PF01425"/>
    </source>
</evidence>
<gene>
    <name evidence="4" type="ORF">HX89_01255</name>
</gene>
<keyword evidence="5" id="KW-1185">Reference proteome</keyword>
<protein>
    <submittedName>
        <fullName evidence="4">Amidase</fullName>
        <ecNumber evidence="4">3.5.1.4</ecNumber>
    </submittedName>
</protein>
<dbReference type="InterPro" id="IPR000120">
    <property type="entry name" value="Amidase"/>
</dbReference>
<organism evidence="4 5">
    <name type="scientific">Dermacoccus nishinomiyaensis</name>
    <dbReference type="NCBI Taxonomy" id="1274"/>
    <lineage>
        <taxon>Bacteria</taxon>
        <taxon>Bacillati</taxon>
        <taxon>Actinomycetota</taxon>
        <taxon>Actinomycetes</taxon>
        <taxon>Micrococcales</taxon>
        <taxon>Dermacoccaceae</taxon>
        <taxon>Dermacoccus</taxon>
    </lineage>
</organism>
<feature type="compositionally biased region" description="Low complexity" evidence="2">
    <location>
        <begin position="205"/>
        <end position="215"/>
    </location>
</feature>
<dbReference type="Pfam" id="PF01425">
    <property type="entry name" value="Amidase"/>
    <property type="match status" value="1"/>
</dbReference>
<dbReference type="AlphaFoldDB" id="A0A075JKJ8"/>
<dbReference type="NCBIfam" id="NF005899">
    <property type="entry name" value="PRK07869.1"/>
    <property type="match status" value="1"/>
</dbReference>
<evidence type="ECO:0000256" key="1">
    <source>
        <dbReference type="ARBA" id="ARBA00009199"/>
    </source>
</evidence>
<dbReference type="Gene3D" id="3.90.1300.10">
    <property type="entry name" value="Amidase signature (AS) domain"/>
    <property type="match status" value="1"/>
</dbReference>
<name>A0A075JKJ8_9MICO</name>
<proteinExistence type="inferred from homology"/>
<dbReference type="PANTHER" id="PTHR11895:SF7">
    <property type="entry name" value="GLUTAMYL-TRNA(GLN) AMIDOTRANSFERASE SUBUNIT A, MITOCHONDRIAL"/>
    <property type="match status" value="1"/>
</dbReference>
<dbReference type="Proteomes" id="UP000027986">
    <property type="component" value="Chromosome"/>
</dbReference>
<sequence>MPTSATRAASATRVARFGPQAASQAAHWQIEAATTKRGQMMSETRPKQIHAFTDDALGDMDATALADAIDSGRVSATEAVEAALARAEKVDGVLNAIEFIDAKRARQRAGRIDAGLGGGRHDHPDAALRGVPSAFKDNVVVAGVPMTQGSEAMPRVSSRRSGKVVTQILGTGIVPIGTTTMPPFGWTATTERPGGNVTRNPWDTSRSSGGSSGGSAALVASGAVPIAHGNDGGGSIRIPAATCGLVGLKPTRGRLIIGESSAQMPVKIVTDSVLTRTVRDTVTFFEDAQRVHPARRLPPIDVTSHPELTRPLRIGFMHDSPFAPPSDAPTRAAVDTALTMLGGLGHDIVDWQPTIPESFQQDFLDYWGFLAFNTVAGGKRLFHKDFDASKLDPLTLGLAQMGRRRLAHAPKFLARLQASGRVYRSQMASGPDVFVSPVLAHVAPEIGYLAGDLDYETHLERVLAYCAFTPLHNATGAPAISLPLGRTDDGLPVGVMISGQIGDENTLLRLALQIEAAHPFRRLDQVGEAAQGGVPNRDEPGVGAASNGA</sequence>